<keyword evidence="3" id="KW-1185">Reference proteome</keyword>
<reference evidence="2 3" key="1">
    <citation type="submission" date="2020-03" db="EMBL/GenBank/DDBJ databases">
        <title>Complete Genome Sequence of Halomonas hydrothermalis Strain Slthf2, Halophilic Bacterium Isolated from Deep-Sea Hydrothermal-Vent Environments.</title>
        <authorList>
            <person name="Takeyama N."/>
            <person name="Huang M."/>
            <person name="Sato K."/>
            <person name="Galipon J."/>
            <person name="Arakawa K."/>
        </authorList>
    </citation>
    <scope>NUCLEOTIDE SEQUENCE [LARGE SCALE GENOMIC DNA]</scope>
    <source>
        <strain evidence="2 3">Slthf2</strain>
    </source>
</reference>
<protein>
    <recommendedName>
        <fullName evidence="4">DUF3718 domain-containing protein</fullName>
    </recommendedName>
</protein>
<proteinExistence type="predicted"/>
<sequence length="116" mass="13178">MILKYSAALIFGVIASSQVFAQDLQAKKANEDIMVCMYKAAIDLDDGVSGVNSLAPIIADWCKKESDRFYQIMRRGINGPIDERVARQAIREKDLEMASRIILMKRADERKARQQR</sequence>
<dbReference type="Proteomes" id="UP000502259">
    <property type="component" value="Chromosome"/>
</dbReference>
<feature type="chain" id="PRO_5026261647" description="DUF3718 domain-containing protein" evidence="1">
    <location>
        <begin position="22"/>
        <end position="116"/>
    </location>
</feature>
<organism evidence="2 3">
    <name type="scientific">Halomonas hydrothermalis</name>
    <dbReference type="NCBI Taxonomy" id="115561"/>
    <lineage>
        <taxon>Bacteria</taxon>
        <taxon>Pseudomonadati</taxon>
        <taxon>Pseudomonadota</taxon>
        <taxon>Gammaproteobacteria</taxon>
        <taxon>Oceanospirillales</taxon>
        <taxon>Halomonadaceae</taxon>
        <taxon>Halomonas</taxon>
    </lineage>
</organism>
<evidence type="ECO:0008006" key="4">
    <source>
        <dbReference type="Google" id="ProtNLM"/>
    </source>
</evidence>
<dbReference type="RefSeq" id="WP_172420205.1">
    <property type="nucleotide sequence ID" value="NZ_AP022843.1"/>
</dbReference>
<evidence type="ECO:0000313" key="2">
    <source>
        <dbReference type="EMBL" id="BCB07068.1"/>
    </source>
</evidence>
<accession>A0A6F8U0K2</accession>
<keyword evidence="1" id="KW-0732">Signal</keyword>
<dbReference type="AlphaFoldDB" id="A0A6F8U0K2"/>
<evidence type="ECO:0000313" key="3">
    <source>
        <dbReference type="Proteomes" id="UP000502259"/>
    </source>
</evidence>
<name>A0A6F8U0K2_9GAMM</name>
<dbReference type="EMBL" id="AP022843">
    <property type="protein sequence ID" value="BCB07068.1"/>
    <property type="molecule type" value="Genomic_DNA"/>
</dbReference>
<gene>
    <name evidence="2" type="ORF">HHSLTHF2_09580</name>
</gene>
<feature type="signal peptide" evidence="1">
    <location>
        <begin position="1"/>
        <end position="21"/>
    </location>
</feature>
<evidence type="ECO:0000256" key="1">
    <source>
        <dbReference type="SAM" id="SignalP"/>
    </source>
</evidence>